<dbReference type="OMA" id="ERYFNIT"/>
<dbReference type="VEuPathDB" id="FungiDB:An12g02310"/>
<evidence type="ECO:0000313" key="1">
    <source>
        <dbReference type="EMBL" id="GAQ46538.1"/>
    </source>
</evidence>
<dbReference type="VEuPathDB" id="FungiDB:ASPNIDRAFT2_43763"/>
<dbReference type="VEuPathDB" id="FungiDB:M747DRAFT_350496"/>
<dbReference type="Proteomes" id="UP000068243">
    <property type="component" value="Unassembled WGS sequence"/>
</dbReference>
<organism evidence="1 2">
    <name type="scientific">Aspergillus niger</name>
    <dbReference type="NCBI Taxonomy" id="5061"/>
    <lineage>
        <taxon>Eukaryota</taxon>
        <taxon>Fungi</taxon>
        <taxon>Dikarya</taxon>
        <taxon>Ascomycota</taxon>
        <taxon>Pezizomycotina</taxon>
        <taxon>Eurotiomycetes</taxon>
        <taxon>Eurotiomycetidae</taxon>
        <taxon>Eurotiales</taxon>
        <taxon>Aspergillaceae</taxon>
        <taxon>Aspergillus</taxon>
        <taxon>Aspergillus subgen. Circumdati</taxon>
    </lineage>
</organism>
<evidence type="ECO:0000313" key="2">
    <source>
        <dbReference type="Proteomes" id="UP000068243"/>
    </source>
</evidence>
<name>A0A117E351_ASPNG</name>
<dbReference type="AlphaFoldDB" id="A0A117E351"/>
<dbReference type="EMBL" id="BCMY01000021">
    <property type="protein sequence ID" value="GAQ46538.1"/>
    <property type="molecule type" value="Genomic_DNA"/>
</dbReference>
<proteinExistence type="predicted"/>
<dbReference type="OrthoDB" id="5401170at2759"/>
<protein>
    <submittedName>
        <fullName evidence="1">Uncharacterized protein</fullName>
    </submittedName>
</protein>
<accession>A0A117E351</accession>
<sequence length="254" mass="28841">MIIPSNIIWFDDDDWLGLELSFPGGTCWEITTKIRECEDLYSQQDHEEGGIVSEARAVFVASKVAGQAPPTAVLKIHMQVPWWGSATKKPSIRAQEVVSEPSTRGENEVEALRLLTKAGCSSTPALIDWMNRKQTQDQSIPGGYIHFIVMEMVPGVDVCSVIDDMDRGERDELRAAFKKSWLECISYGITILDRGAKNLRWDAARKKCYIIDWERHCAPEEDGDSTWRDANYLSWHLAWKGPNGTRNDMSTWEF</sequence>
<gene>
    <name evidence="1" type="ORF">ABL_09199</name>
</gene>
<comment type="caution">
    <text evidence="1">The sequence shown here is derived from an EMBL/GenBank/DDBJ whole genome shotgun (WGS) entry which is preliminary data.</text>
</comment>
<reference evidence="2" key="1">
    <citation type="journal article" date="2016" name="Genome Announc.">
        <title>Draft genome sequence of Aspergillus niger strain An76.</title>
        <authorList>
            <person name="Gong W."/>
            <person name="Cheng Z."/>
            <person name="Zhang H."/>
            <person name="Liu L."/>
            <person name="Gao P."/>
            <person name="Wang L."/>
        </authorList>
    </citation>
    <scope>NUCLEOTIDE SEQUENCE [LARGE SCALE GENOMIC DNA]</scope>
    <source>
        <strain evidence="2">An76</strain>
    </source>
</reference>